<organism evidence="2 3">
    <name type="scientific">Mya arenaria</name>
    <name type="common">Soft-shell clam</name>
    <dbReference type="NCBI Taxonomy" id="6604"/>
    <lineage>
        <taxon>Eukaryota</taxon>
        <taxon>Metazoa</taxon>
        <taxon>Spiralia</taxon>
        <taxon>Lophotrochozoa</taxon>
        <taxon>Mollusca</taxon>
        <taxon>Bivalvia</taxon>
        <taxon>Autobranchia</taxon>
        <taxon>Heteroconchia</taxon>
        <taxon>Euheterodonta</taxon>
        <taxon>Imparidentia</taxon>
        <taxon>Neoheterodontei</taxon>
        <taxon>Myida</taxon>
        <taxon>Myoidea</taxon>
        <taxon>Myidae</taxon>
        <taxon>Mya</taxon>
    </lineage>
</organism>
<keyword evidence="3" id="KW-1185">Reference proteome</keyword>
<reference evidence="2" key="1">
    <citation type="submission" date="2022-11" db="EMBL/GenBank/DDBJ databases">
        <title>Centuries of genome instability and evolution in soft-shell clam transmissible cancer (bioRxiv).</title>
        <authorList>
            <person name="Hart S.F.M."/>
            <person name="Yonemitsu M.A."/>
            <person name="Giersch R.M."/>
            <person name="Beal B.F."/>
            <person name="Arriagada G."/>
            <person name="Davis B.W."/>
            <person name="Ostrander E.A."/>
            <person name="Goff S.P."/>
            <person name="Metzger M.J."/>
        </authorList>
    </citation>
    <scope>NUCLEOTIDE SEQUENCE</scope>
    <source>
        <strain evidence="2">MELC-2E11</strain>
        <tissue evidence="2">Siphon/mantle</tissue>
    </source>
</reference>
<evidence type="ECO:0000313" key="3">
    <source>
        <dbReference type="Proteomes" id="UP001164746"/>
    </source>
</evidence>
<dbReference type="EMBL" id="CP111012">
    <property type="protein sequence ID" value="WAQ93850.1"/>
    <property type="molecule type" value="Genomic_DNA"/>
</dbReference>
<keyword evidence="1" id="KW-0732">Signal</keyword>
<evidence type="ECO:0000256" key="1">
    <source>
        <dbReference type="SAM" id="SignalP"/>
    </source>
</evidence>
<feature type="non-terminal residue" evidence="2">
    <location>
        <position position="1"/>
    </location>
</feature>
<feature type="chain" id="PRO_5046487120" evidence="1">
    <location>
        <begin position="21"/>
        <end position="499"/>
    </location>
</feature>
<evidence type="ECO:0000313" key="2">
    <source>
        <dbReference type="EMBL" id="WAQ93850.1"/>
    </source>
</evidence>
<sequence length="499" mass="56632">LVILSAIAARYGLLVPPVLGASMKYIDNSSERHDSYFRYTTEQERWADVAYTYIKNLDCSDTMDAFFTTKRECKELVDIERQRMNVYIASPSIFGAKYRASLPDEELTRTDTHDAVMVVDPFPTANFGHLVLVFYIDKGNQHCLTMALRKRCKNALERRFRRRNYAKRCEINFLPVVHFDTPNDGSSASISSSEAFPLKRENHLECKSNFAGFGQCPEFRTVKETSELICNPIRDNTQRCSTTHETVHTSCRMFETCDQAVILSGGWNRLTTSRRHHRNVELFYWMLREHGFKRRNIKVFFANGAEGVQMPGEHPHQVLPAAMKLAFRYHLQTMCATIHCVDALVLYMNSPAKTDGTALLWDVDGDGIASEGEQYPIDELLSDLSNCQARSVHVSYAGEVAAAFRGSAAHKNVLVFASGRDNEYAYNDDYTLHWHTANAIKQSSPIMREGEQGRVHSTIFGAPCDVTPEFSDQELREHYLGCQNLPTAEWLKALSSQGD</sequence>
<protein>
    <submittedName>
        <fullName evidence="2">Uncharacterized protein</fullName>
    </submittedName>
</protein>
<dbReference type="PANTHER" id="PTHR35842">
    <property type="entry name" value="SI:CH211-67E16.11"/>
    <property type="match status" value="1"/>
</dbReference>
<dbReference type="Proteomes" id="UP001164746">
    <property type="component" value="Chromosome 1"/>
</dbReference>
<gene>
    <name evidence="2" type="ORF">MAR_006321</name>
</gene>
<proteinExistence type="predicted"/>
<name>A0ABY7DBW2_MYAAR</name>
<feature type="signal peptide" evidence="1">
    <location>
        <begin position="1"/>
        <end position="20"/>
    </location>
</feature>
<dbReference type="PANTHER" id="PTHR35842:SF1">
    <property type="entry name" value="SI:CH211-67E16.11"/>
    <property type="match status" value="1"/>
</dbReference>
<accession>A0ABY7DBW2</accession>